<dbReference type="EMBL" id="BPLR01012456">
    <property type="protein sequence ID" value="GIY54013.1"/>
    <property type="molecule type" value="Genomic_DNA"/>
</dbReference>
<protein>
    <submittedName>
        <fullName evidence="1">Uncharacterized protein</fullName>
    </submittedName>
</protein>
<dbReference type="Proteomes" id="UP001054945">
    <property type="component" value="Unassembled WGS sequence"/>
</dbReference>
<keyword evidence="2" id="KW-1185">Reference proteome</keyword>
<name>A0AAV4U8D2_CAEEX</name>
<evidence type="ECO:0000313" key="2">
    <source>
        <dbReference type="Proteomes" id="UP001054945"/>
    </source>
</evidence>
<reference evidence="1 2" key="1">
    <citation type="submission" date="2021-06" db="EMBL/GenBank/DDBJ databases">
        <title>Caerostris extrusa draft genome.</title>
        <authorList>
            <person name="Kono N."/>
            <person name="Arakawa K."/>
        </authorList>
    </citation>
    <scope>NUCLEOTIDE SEQUENCE [LARGE SCALE GENOMIC DNA]</scope>
</reference>
<comment type="caution">
    <text evidence="1">The sequence shown here is derived from an EMBL/GenBank/DDBJ whole genome shotgun (WGS) entry which is preliminary data.</text>
</comment>
<proteinExistence type="predicted"/>
<accession>A0AAV4U8D2</accession>
<dbReference type="AlphaFoldDB" id="A0AAV4U8D2"/>
<organism evidence="1 2">
    <name type="scientific">Caerostris extrusa</name>
    <name type="common">Bark spider</name>
    <name type="synonym">Caerostris bankana</name>
    <dbReference type="NCBI Taxonomy" id="172846"/>
    <lineage>
        <taxon>Eukaryota</taxon>
        <taxon>Metazoa</taxon>
        <taxon>Ecdysozoa</taxon>
        <taxon>Arthropoda</taxon>
        <taxon>Chelicerata</taxon>
        <taxon>Arachnida</taxon>
        <taxon>Araneae</taxon>
        <taxon>Araneomorphae</taxon>
        <taxon>Entelegynae</taxon>
        <taxon>Araneoidea</taxon>
        <taxon>Araneidae</taxon>
        <taxon>Caerostris</taxon>
    </lineage>
</organism>
<sequence>MNSDFRNPPGTITSRYEFTTRSQWRAFWSKSSNQNFIPSSLRTVLGMGTMRRWSRNFGNDIFNVLVSKSPQNCFDGSEFMLDGGCVRLYIGINFEIPPGTITSRYESATRSQWRAFWSKSSNQNFIPSSSRTILGMGTMQRWSRNFGE</sequence>
<gene>
    <name evidence="1" type="ORF">CEXT_751491</name>
</gene>
<evidence type="ECO:0000313" key="1">
    <source>
        <dbReference type="EMBL" id="GIY54013.1"/>
    </source>
</evidence>